<organism evidence="1 2">
    <name type="scientific">Tolypocladium capitatum</name>
    <dbReference type="NCBI Taxonomy" id="45235"/>
    <lineage>
        <taxon>Eukaryota</taxon>
        <taxon>Fungi</taxon>
        <taxon>Dikarya</taxon>
        <taxon>Ascomycota</taxon>
        <taxon>Pezizomycotina</taxon>
        <taxon>Sordariomycetes</taxon>
        <taxon>Hypocreomycetidae</taxon>
        <taxon>Hypocreales</taxon>
        <taxon>Ophiocordycipitaceae</taxon>
        <taxon>Tolypocladium</taxon>
    </lineage>
</organism>
<comment type="caution">
    <text evidence="1">The sequence shown here is derived from an EMBL/GenBank/DDBJ whole genome shotgun (WGS) entry which is preliminary data.</text>
</comment>
<dbReference type="Proteomes" id="UP000236621">
    <property type="component" value="Unassembled WGS sequence"/>
</dbReference>
<name>A0A2K3QGX0_9HYPO</name>
<sequence>MSSRVVLPAATHVPCRSCPSHLARQHCSLFDGRLPIYHDVAQLTRLVTSVTSLSGGCPPSLTRIETRAVESTPETLIHPVQRCDSQRHVQQWYKVCAYPPCSSRAAENIFYKITGNLESPD</sequence>
<dbReference type="EMBL" id="NRSZ01000497">
    <property type="protein sequence ID" value="PNY26792.1"/>
    <property type="molecule type" value="Genomic_DNA"/>
</dbReference>
<proteinExistence type="predicted"/>
<keyword evidence="2" id="KW-1185">Reference proteome</keyword>
<reference evidence="1 2" key="1">
    <citation type="submission" date="2017-08" db="EMBL/GenBank/DDBJ databases">
        <title>Harnessing the power of phylogenomics to disentangle the directionality and signatures of interkingdom host jumping in the parasitic fungal genus Tolypocladium.</title>
        <authorList>
            <person name="Quandt C.A."/>
            <person name="Patterson W."/>
            <person name="Spatafora J.W."/>
        </authorList>
    </citation>
    <scope>NUCLEOTIDE SEQUENCE [LARGE SCALE GENOMIC DNA]</scope>
    <source>
        <strain evidence="1 2">CBS 113982</strain>
    </source>
</reference>
<accession>A0A2K3QGX0</accession>
<gene>
    <name evidence="1" type="ORF">TCAP_03273</name>
</gene>
<evidence type="ECO:0000313" key="2">
    <source>
        <dbReference type="Proteomes" id="UP000236621"/>
    </source>
</evidence>
<evidence type="ECO:0000313" key="1">
    <source>
        <dbReference type="EMBL" id="PNY26792.1"/>
    </source>
</evidence>
<dbReference type="AlphaFoldDB" id="A0A2K3QGX0"/>
<protein>
    <submittedName>
        <fullName evidence="1">Uncharacterized protein</fullName>
    </submittedName>
</protein>